<gene>
    <name evidence="2" type="ORF">IDJ77_14595</name>
</gene>
<evidence type="ECO:0000256" key="1">
    <source>
        <dbReference type="SAM" id="MobiDB-lite"/>
    </source>
</evidence>
<name>A0ABR7WU47_9SPHI</name>
<protein>
    <recommendedName>
        <fullName evidence="4">NUMOD3 motif-containing protein</fullName>
    </recommendedName>
</protein>
<keyword evidence="3" id="KW-1185">Reference proteome</keyword>
<accession>A0ABR7WU47</accession>
<dbReference type="RefSeq" id="WP_191189712.1">
    <property type="nucleotide sequence ID" value="NZ_JACWMY010000007.1"/>
</dbReference>
<proteinExistence type="predicted"/>
<dbReference type="Proteomes" id="UP000606600">
    <property type="component" value="Unassembled WGS sequence"/>
</dbReference>
<organism evidence="2 3">
    <name type="scientific">Mucilaginibacter pankratovii</name>
    <dbReference type="NCBI Taxonomy" id="2772110"/>
    <lineage>
        <taxon>Bacteria</taxon>
        <taxon>Pseudomonadati</taxon>
        <taxon>Bacteroidota</taxon>
        <taxon>Sphingobacteriia</taxon>
        <taxon>Sphingobacteriales</taxon>
        <taxon>Sphingobacteriaceae</taxon>
        <taxon>Mucilaginibacter</taxon>
    </lineage>
</organism>
<feature type="region of interest" description="Disordered" evidence="1">
    <location>
        <begin position="44"/>
        <end position="72"/>
    </location>
</feature>
<sequence>MDNQPKIRPEWVPEAYRELGADKKGAAKPVVKIVAEKTGFKRMINKPNPRKLNPGGGKGASTGGLDRTRGRT</sequence>
<reference evidence="2 3" key="1">
    <citation type="submission" date="2020-09" db="EMBL/GenBank/DDBJ databases">
        <title>Novel species of Mucilaginibacter isolated from a glacier on the Tibetan Plateau.</title>
        <authorList>
            <person name="Liu Q."/>
            <person name="Xin Y.-H."/>
        </authorList>
    </citation>
    <scope>NUCLEOTIDE SEQUENCE [LARGE SCALE GENOMIC DNA]</scope>
    <source>
        <strain evidence="2 3">ZT4R22</strain>
    </source>
</reference>
<evidence type="ECO:0000313" key="2">
    <source>
        <dbReference type="EMBL" id="MBD1365047.1"/>
    </source>
</evidence>
<dbReference type="EMBL" id="JACWMY010000007">
    <property type="protein sequence ID" value="MBD1365047.1"/>
    <property type="molecule type" value="Genomic_DNA"/>
</dbReference>
<comment type="caution">
    <text evidence="2">The sequence shown here is derived from an EMBL/GenBank/DDBJ whole genome shotgun (WGS) entry which is preliminary data.</text>
</comment>
<evidence type="ECO:0008006" key="4">
    <source>
        <dbReference type="Google" id="ProtNLM"/>
    </source>
</evidence>
<evidence type="ECO:0000313" key="3">
    <source>
        <dbReference type="Proteomes" id="UP000606600"/>
    </source>
</evidence>